<keyword evidence="3" id="KW-1185">Reference proteome</keyword>
<feature type="compositionally biased region" description="Acidic residues" evidence="1">
    <location>
        <begin position="205"/>
        <end position="215"/>
    </location>
</feature>
<name>A0A385EBZ9_9CAUD</name>
<feature type="compositionally biased region" description="Acidic residues" evidence="1">
    <location>
        <begin position="248"/>
        <end position="264"/>
    </location>
</feature>
<sequence>MSTQLTTTSSSFIAATDDAFALLSEVANEMGGGSGVFLKFNGNDGLFTYGATGDELPLGSQLAFNGMSLERGWICWKDEEVVGEEMVSFLTGKPKDKSQLPDNGPYESNQDGWQEQMAVTFKMTEAPFHELSFKATGVTKLNAVKRLVQDYIKSMKANPGLIPIVEIDETEFESKAKGARGARKHAPVFKIVAWVTEQQLLDAQEGAEGEYEAEPEPAPAPKALAAPKAAAAAKPAARRAAPAPEPEPVAEEDDAGAYEDEAEAEPAPAPAPNPRQAAARRGRF</sequence>
<gene>
    <name evidence="2" type="ORF">CcrBL9_gp192</name>
</gene>
<dbReference type="GO" id="GO:0016740">
    <property type="term" value="F:transferase activity"/>
    <property type="evidence" value="ECO:0007669"/>
    <property type="project" value="UniProtKB-KW"/>
</dbReference>
<evidence type="ECO:0000313" key="2">
    <source>
        <dbReference type="EMBL" id="AXQ69216.1"/>
    </source>
</evidence>
<evidence type="ECO:0000313" key="3">
    <source>
        <dbReference type="Proteomes" id="UP000259421"/>
    </source>
</evidence>
<protein>
    <submittedName>
        <fullName evidence="2">Polyribonucleotide nucleotidyltransferase</fullName>
    </submittedName>
</protein>
<accession>A0A385EBZ9</accession>
<dbReference type="Proteomes" id="UP000259421">
    <property type="component" value="Segment"/>
</dbReference>
<proteinExistence type="predicted"/>
<dbReference type="EMBL" id="MH588546">
    <property type="protein sequence ID" value="AXQ69216.1"/>
    <property type="molecule type" value="Genomic_DNA"/>
</dbReference>
<evidence type="ECO:0000256" key="1">
    <source>
        <dbReference type="SAM" id="MobiDB-lite"/>
    </source>
</evidence>
<keyword evidence="2" id="KW-0808">Transferase</keyword>
<feature type="compositionally biased region" description="Low complexity" evidence="1">
    <location>
        <begin position="221"/>
        <end position="242"/>
    </location>
</feature>
<organism evidence="2 3">
    <name type="scientific">Caulobacter phage CcrBL9</name>
    <dbReference type="NCBI Taxonomy" id="2283270"/>
    <lineage>
        <taxon>Viruses</taxon>
        <taxon>Duplodnaviria</taxon>
        <taxon>Heunggongvirae</taxon>
        <taxon>Uroviricota</taxon>
        <taxon>Caudoviricetes</taxon>
        <taxon>Jeanschmidtviridae</taxon>
        <taxon>Bertelyvirus</taxon>
        <taxon>Bertelyvirus BL9</taxon>
    </lineage>
</organism>
<feature type="region of interest" description="Disordered" evidence="1">
    <location>
        <begin position="203"/>
        <end position="284"/>
    </location>
</feature>
<reference evidence="3" key="1">
    <citation type="submission" date="2018-07" db="EMBL/GenBank/DDBJ databases">
        <title>Giant CbK-like Caulobacter bacteriophages have genetically divergent genomes.</title>
        <authorList>
            <person name="Wilson K.M."/>
            <person name="Ely B."/>
        </authorList>
    </citation>
    <scope>NUCLEOTIDE SEQUENCE [LARGE SCALE GENOMIC DNA]</scope>
</reference>
<reference evidence="2 3" key="2">
    <citation type="submission" date="2018-09" db="EMBL/GenBank/DDBJ databases">
        <title>Giant CbK-like Caulobacter bacteriophages have genetically divergent genomes.</title>
        <authorList>
            <person name="Wilson K."/>
            <person name="Ely B."/>
        </authorList>
    </citation>
    <scope>NUCLEOTIDE SEQUENCE [LARGE SCALE GENOMIC DNA]</scope>
</reference>